<keyword evidence="2" id="KW-0808">Transferase</keyword>
<dbReference type="Pfam" id="PF00534">
    <property type="entry name" value="Glycos_transf_1"/>
    <property type="match status" value="1"/>
</dbReference>
<dbReference type="InterPro" id="IPR001296">
    <property type="entry name" value="Glyco_trans_1"/>
</dbReference>
<protein>
    <submittedName>
        <fullName evidence="2">Glycosyl transferase group 1</fullName>
    </submittedName>
</protein>
<name>A0A1K9ZAJ9_9GAMM</name>
<reference evidence="2 3" key="1">
    <citation type="submission" date="2016-11" db="EMBL/GenBank/DDBJ databases">
        <authorList>
            <person name="Jaros S."/>
            <person name="Januszkiewicz K."/>
            <person name="Wedrychowicz H."/>
        </authorList>
    </citation>
    <scope>NUCLEOTIDE SEQUENCE [LARGE SCALE GENOMIC DNA]</scope>
    <source>
        <strain evidence="2">NVI 5450</strain>
    </source>
</reference>
<accession>A0A1K9ZAJ9</accession>
<dbReference type="OrthoDB" id="9775208at2"/>
<sequence length="375" mass="43081">MTRPKKIAFIKMASFSHTNEKLLDALQVKFPSYEFDVIDVNDLISCRDPVCLLVAFFQYKKEILFGNKELMKCRTRTSFYMKRIRLKILKRLAQDQYLFTFQTQSLFDASTDSVPHFLYTDHTHLANLFYPGFDPKQLYRDSWTNAEKQIYHHATINFTMSSHVLTSIVEQYRCDPHDVVMARCGSHINPPDNVDYLEQRYEMKNILFVGVDWERKGGPRLIEAFKSVLKVHPDARLTIVGCSPDVDVENCKIVGAVPLAEVQDYYLQASLFCLPTRREPFGIVFLEAFAHKLPVVSNDLGALPDIVQEGVTGYLVGCNDTDLLAQRLITLLSEPHKCKEFGSRGYAYFLENYTWEKTAAIIAHHINVVLESKKG</sequence>
<dbReference type="CDD" id="cd03801">
    <property type="entry name" value="GT4_PimA-like"/>
    <property type="match status" value="1"/>
</dbReference>
<dbReference type="SUPFAM" id="SSF53756">
    <property type="entry name" value="UDP-Glycosyltransferase/glycogen phosphorylase"/>
    <property type="match status" value="1"/>
</dbReference>
<dbReference type="GO" id="GO:0016757">
    <property type="term" value="F:glycosyltransferase activity"/>
    <property type="evidence" value="ECO:0007669"/>
    <property type="project" value="InterPro"/>
</dbReference>
<evidence type="ECO:0000313" key="2">
    <source>
        <dbReference type="EMBL" id="SGY93370.1"/>
    </source>
</evidence>
<organism evidence="2 3">
    <name type="scientific">Moritella viscosa</name>
    <dbReference type="NCBI Taxonomy" id="80854"/>
    <lineage>
        <taxon>Bacteria</taxon>
        <taxon>Pseudomonadati</taxon>
        <taxon>Pseudomonadota</taxon>
        <taxon>Gammaproteobacteria</taxon>
        <taxon>Alteromonadales</taxon>
        <taxon>Moritellaceae</taxon>
        <taxon>Moritella</taxon>
    </lineage>
</organism>
<dbReference type="PANTHER" id="PTHR12526">
    <property type="entry name" value="GLYCOSYLTRANSFERASE"/>
    <property type="match status" value="1"/>
</dbReference>
<evidence type="ECO:0000259" key="1">
    <source>
        <dbReference type="Pfam" id="PF00534"/>
    </source>
</evidence>
<dbReference type="EMBL" id="FPLD01000045">
    <property type="protein sequence ID" value="SGY93370.1"/>
    <property type="molecule type" value="Genomic_DNA"/>
</dbReference>
<dbReference type="GO" id="GO:1901135">
    <property type="term" value="P:carbohydrate derivative metabolic process"/>
    <property type="evidence" value="ECO:0007669"/>
    <property type="project" value="UniProtKB-ARBA"/>
</dbReference>
<gene>
    <name evidence="2" type="ORF">NVI5450_1473</name>
</gene>
<proteinExistence type="predicted"/>
<dbReference type="RefSeq" id="WP_075518082.1">
    <property type="nucleotide sequence ID" value="NZ_FPLD01000045.1"/>
</dbReference>
<evidence type="ECO:0000313" key="3">
    <source>
        <dbReference type="Proteomes" id="UP000183794"/>
    </source>
</evidence>
<feature type="domain" description="Glycosyl transferase family 1" evidence="1">
    <location>
        <begin position="204"/>
        <end position="346"/>
    </location>
</feature>
<dbReference type="Gene3D" id="3.40.50.2000">
    <property type="entry name" value="Glycogen Phosphorylase B"/>
    <property type="match status" value="2"/>
</dbReference>
<dbReference type="AlphaFoldDB" id="A0A1K9ZAJ9"/>
<dbReference type="Proteomes" id="UP000183794">
    <property type="component" value="Unassembled WGS sequence"/>
</dbReference>